<reference evidence="2" key="1">
    <citation type="submission" date="2014-09" db="EMBL/GenBank/DDBJ databases">
        <authorList>
            <person name="Gomez-Valero L."/>
        </authorList>
    </citation>
    <scope>NUCLEOTIDE SEQUENCE [LARGE SCALE GENOMIC DNA]</scope>
    <source>
        <strain evidence="2">ATCC33218</strain>
    </source>
</reference>
<dbReference type="Proteomes" id="UP000032414">
    <property type="component" value="Chromosome I"/>
</dbReference>
<proteinExistence type="predicted"/>
<dbReference type="HOGENOM" id="CLU_3334095_0_0_6"/>
<evidence type="ECO:0000313" key="2">
    <source>
        <dbReference type="Proteomes" id="UP000032414"/>
    </source>
</evidence>
<dbReference type="KEGG" id="tmc:LMI_1402"/>
<name>A0A098GE00_LEGMI</name>
<dbReference type="AlphaFoldDB" id="A0A098GE00"/>
<evidence type="ECO:0000313" key="1">
    <source>
        <dbReference type="EMBL" id="CEG60709.1"/>
    </source>
</evidence>
<protein>
    <submittedName>
        <fullName evidence="1">Uncharacterized protein</fullName>
    </submittedName>
</protein>
<sequence>MVLKKVRDAINYSSPSTANRWGEVMVFLINSSGTAPKD</sequence>
<accession>A0A098GE00</accession>
<gene>
    <name evidence="1" type="ORF">LMI_1402</name>
</gene>
<organism evidence="1 2">
    <name type="scientific">Legionella micdadei</name>
    <name type="common">Tatlockia micdadei</name>
    <dbReference type="NCBI Taxonomy" id="451"/>
    <lineage>
        <taxon>Bacteria</taxon>
        <taxon>Pseudomonadati</taxon>
        <taxon>Pseudomonadota</taxon>
        <taxon>Gammaproteobacteria</taxon>
        <taxon>Legionellales</taxon>
        <taxon>Legionellaceae</taxon>
        <taxon>Legionella</taxon>
    </lineage>
</organism>
<dbReference type="EMBL" id="LN614830">
    <property type="protein sequence ID" value="CEG60709.1"/>
    <property type="molecule type" value="Genomic_DNA"/>
</dbReference>